<evidence type="ECO:0000256" key="4">
    <source>
        <dbReference type="ARBA" id="ARBA00022741"/>
    </source>
</evidence>
<keyword evidence="5" id="KW-0067">ATP-binding</keyword>
<evidence type="ECO:0000313" key="11">
    <source>
        <dbReference type="RefSeq" id="XP_023946042.2"/>
    </source>
</evidence>
<feature type="domain" description="Aminoacyl-transfer RNA synthetases class-II family profile" evidence="9">
    <location>
        <begin position="208"/>
        <end position="437"/>
    </location>
</feature>
<evidence type="ECO:0000259" key="9">
    <source>
        <dbReference type="PROSITE" id="PS50862"/>
    </source>
</evidence>
<evidence type="ECO:0000256" key="5">
    <source>
        <dbReference type="ARBA" id="ARBA00022840"/>
    </source>
</evidence>
<dbReference type="InterPro" id="IPR002317">
    <property type="entry name" value="Ser-tRNA-ligase_type_1"/>
</dbReference>
<dbReference type="KEGG" id="bany:112051568"/>
<evidence type="ECO:0000256" key="1">
    <source>
        <dbReference type="ARBA" id="ARBA00010728"/>
    </source>
</evidence>
<dbReference type="GO" id="GO:0004828">
    <property type="term" value="F:serine-tRNA ligase activity"/>
    <property type="evidence" value="ECO:0007669"/>
    <property type="project" value="UniProtKB-EC"/>
</dbReference>
<keyword evidence="6" id="KW-0030">Aminoacyl-tRNA synthetase</keyword>
<dbReference type="GO" id="GO:0006434">
    <property type="term" value="P:seryl-tRNA aminoacylation"/>
    <property type="evidence" value="ECO:0007669"/>
    <property type="project" value="InterPro"/>
</dbReference>
<feature type="coiled-coil region" evidence="8">
    <location>
        <begin position="75"/>
        <end position="102"/>
    </location>
</feature>
<evidence type="ECO:0000256" key="8">
    <source>
        <dbReference type="SAM" id="Coils"/>
    </source>
</evidence>
<dbReference type="PANTHER" id="PTHR11778">
    <property type="entry name" value="SERYL-TRNA SYNTHETASE"/>
    <property type="match status" value="1"/>
</dbReference>
<dbReference type="OrthoDB" id="24683at2759"/>
<keyword evidence="8" id="KW-0175">Coiled coil</keyword>
<evidence type="ECO:0000256" key="3">
    <source>
        <dbReference type="ARBA" id="ARBA00022598"/>
    </source>
</evidence>
<keyword evidence="4" id="KW-0547">Nucleotide-binding</keyword>
<dbReference type="SUPFAM" id="SSF55681">
    <property type="entry name" value="Class II aaRS and biotin synthetases"/>
    <property type="match status" value="1"/>
</dbReference>
<dbReference type="Proteomes" id="UP001652582">
    <property type="component" value="Chromosome 8"/>
</dbReference>
<dbReference type="RefSeq" id="XP_023946042.2">
    <property type="nucleotide sequence ID" value="XM_024090274.2"/>
</dbReference>
<dbReference type="InterPro" id="IPR010978">
    <property type="entry name" value="tRNA-bd_arm"/>
</dbReference>
<dbReference type="InterPro" id="IPR006195">
    <property type="entry name" value="aa-tRNA-synth_II"/>
</dbReference>
<protein>
    <recommendedName>
        <fullName evidence="2">serine--tRNA ligase</fullName>
        <ecNumber evidence="2">6.1.1.11</ecNumber>
    </recommendedName>
    <alternativeName>
        <fullName evidence="7">Seryl-tRNA synthetase</fullName>
    </alternativeName>
</protein>
<dbReference type="PROSITE" id="PS50862">
    <property type="entry name" value="AA_TRNA_LIGASE_II"/>
    <property type="match status" value="1"/>
</dbReference>
<reference evidence="11" key="1">
    <citation type="submission" date="2025-08" db="UniProtKB">
        <authorList>
            <consortium name="RefSeq"/>
        </authorList>
    </citation>
    <scope>IDENTIFICATION</scope>
</reference>
<dbReference type="GO" id="GO:0005524">
    <property type="term" value="F:ATP binding"/>
    <property type="evidence" value="ECO:0007669"/>
    <property type="project" value="UniProtKB-KW"/>
</dbReference>
<dbReference type="InterPro" id="IPR002314">
    <property type="entry name" value="aa-tRNA-synt_IIb"/>
</dbReference>
<sequence length="449" mass="51756">MMPNIFNSRLSIIKIFKRSSALFINGPKATDNFVYVTPHIDFPERIKHKDLLKSELCKRHAKNNLDKLVELWSVYEELKTRKKELDEKKAQVSTELGKLLKEGTQGDNLEKLKIQLSLLKENIKKIKVPLWSAEEMAVVESLKLPNGLHPRTPDQNRDILFQHSSPSPNNKNHLEIGREQDLMCFTKNENYYLLSDLAVFELGAKFHFSNYLRQNNFTQFSNPDFTKSLVVEGCGADYTNPDSTFILHNNEDTEGVSGSRLHLTGAASLYSFFAYHTKNVLYSKVLPIKYFTIGRQYIPSPTEEDSLFHVSQSSVVEIFISTRNSAELDEMLENVIDVTKELYTQLGYHFRLSLIPADKLKMWESLRLAIEMYSSSQKGYVEVGNISLSGDFISKRLMFTYTEEKQYKFPFILSGTILNIPKLLGCILEQNTHFVVPEQFKVENWRGKH</sequence>
<keyword evidence="3" id="KW-0436">Ligase</keyword>
<dbReference type="InterPro" id="IPR045864">
    <property type="entry name" value="aa-tRNA-synth_II/BPL/LPL"/>
</dbReference>
<evidence type="ECO:0000256" key="2">
    <source>
        <dbReference type="ARBA" id="ARBA00012840"/>
    </source>
</evidence>
<comment type="similarity">
    <text evidence="1">Belongs to the class-II aminoacyl-tRNA synthetase family. Type-1 seryl-tRNA synthetase subfamily.</text>
</comment>
<proteinExistence type="inferred from homology"/>
<gene>
    <name evidence="11" type="primary">LOC112051568</name>
</gene>
<evidence type="ECO:0000256" key="7">
    <source>
        <dbReference type="ARBA" id="ARBA00031113"/>
    </source>
</evidence>
<name>A0A6J1NM23_BICAN</name>
<keyword evidence="10" id="KW-1185">Reference proteome</keyword>
<evidence type="ECO:0000313" key="10">
    <source>
        <dbReference type="Proteomes" id="UP001652582"/>
    </source>
</evidence>
<organism evidence="10 11">
    <name type="scientific">Bicyclus anynana</name>
    <name type="common">Squinting bush brown butterfly</name>
    <dbReference type="NCBI Taxonomy" id="110368"/>
    <lineage>
        <taxon>Eukaryota</taxon>
        <taxon>Metazoa</taxon>
        <taxon>Ecdysozoa</taxon>
        <taxon>Arthropoda</taxon>
        <taxon>Hexapoda</taxon>
        <taxon>Insecta</taxon>
        <taxon>Pterygota</taxon>
        <taxon>Neoptera</taxon>
        <taxon>Endopterygota</taxon>
        <taxon>Lepidoptera</taxon>
        <taxon>Glossata</taxon>
        <taxon>Ditrysia</taxon>
        <taxon>Papilionoidea</taxon>
        <taxon>Nymphalidae</taxon>
        <taxon>Satyrinae</taxon>
        <taxon>Satyrini</taxon>
        <taxon>Mycalesina</taxon>
        <taxon>Bicyclus</taxon>
    </lineage>
</organism>
<evidence type="ECO:0000256" key="6">
    <source>
        <dbReference type="ARBA" id="ARBA00023146"/>
    </source>
</evidence>
<dbReference type="Pfam" id="PF00587">
    <property type="entry name" value="tRNA-synt_2b"/>
    <property type="match status" value="1"/>
</dbReference>
<dbReference type="GeneID" id="112051568"/>
<dbReference type="PIRSF" id="PIRSF001529">
    <property type="entry name" value="Ser-tRNA-synth_IIa"/>
    <property type="match status" value="1"/>
</dbReference>
<dbReference type="SUPFAM" id="SSF46589">
    <property type="entry name" value="tRNA-binding arm"/>
    <property type="match status" value="1"/>
</dbReference>
<accession>A0A6J1NM23</accession>
<dbReference type="EC" id="6.1.1.11" evidence="2"/>
<dbReference type="Gene3D" id="3.30.930.10">
    <property type="entry name" value="Bira Bifunctional Protein, Domain 2"/>
    <property type="match status" value="1"/>
</dbReference>
<dbReference type="AlphaFoldDB" id="A0A6J1NM23"/>